<proteinExistence type="predicted"/>
<protein>
    <submittedName>
        <fullName evidence="1">Uncharacterized protein</fullName>
    </submittedName>
</protein>
<dbReference type="Proteomes" id="UP001155483">
    <property type="component" value="Unassembled WGS sequence"/>
</dbReference>
<dbReference type="AlphaFoldDB" id="A0A9X2Y1D4"/>
<sequence length="50" mass="5828">MYRPSNGWCGPDRLTKLAIIKEAKAEGITTTIRKYGMLIELLMFDYQYNL</sequence>
<comment type="caution">
    <text evidence="1">The sequence shown here is derived from an EMBL/GenBank/DDBJ whole genome shotgun (WGS) entry which is preliminary data.</text>
</comment>
<name>A0A9X2Y1D4_9BACT</name>
<evidence type="ECO:0000313" key="2">
    <source>
        <dbReference type="Proteomes" id="UP001155483"/>
    </source>
</evidence>
<dbReference type="EMBL" id="JAOTIF010000020">
    <property type="protein sequence ID" value="MCU7551433.1"/>
    <property type="molecule type" value="Genomic_DNA"/>
</dbReference>
<accession>A0A9X2Y1D4</accession>
<reference evidence="1" key="1">
    <citation type="submission" date="2022-09" db="EMBL/GenBank/DDBJ databases">
        <authorList>
            <person name="Yuan C."/>
            <person name="Ke Z."/>
        </authorList>
    </citation>
    <scope>NUCLEOTIDE SEQUENCE</scope>
    <source>
        <strain evidence="1">LB-8</strain>
    </source>
</reference>
<reference evidence="1" key="2">
    <citation type="submission" date="2023-04" db="EMBL/GenBank/DDBJ databases">
        <title>Paracnuella aquatica gen. nov., sp. nov., a member of the family Chitinophagaceae isolated from a hot spring.</title>
        <authorList>
            <person name="Wang C."/>
        </authorList>
    </citation>
    <scope>NUCLEOTIDE SEQUENCE</scope>
    <source>
        <strain evidence="1">LB-8</strain>
    </source>
</reference>
<evidence type="ECO:0000313" key="1">
    <source>
        <dbReference type="EMBL" id="MCU7551433.1"/>
    </source>
</evidence>
<keyword evidence="2" id="KW-1185">Reference proteome</keyword>
<organism evidence="1 2">
    <name type="scientific">Paraflavisolibacter caeni</name>
    <dbReference type="NCBI Taxonomy" id="2982496"/>
    <lineage>
        <taxon>Bacteria</taxon>
        <taxon>Pseudomonadati</taxon>
        <taxon>Bacteroidota</taxon>
        <taxon>Chitinophagia</taxon>
        <taxon>Chitinophagales</taxon>
        <taxon>Chitinophagaceae</taxon>
        <taxon>Paraflavisolibacter</taxon>
    </lineage>
</organism>
<gene>
    <name evidence="1" type="ORF">OCK74_20085</name>
</gene>
<dbReference type="RefSeq" id="WP_279298872.1">
    <property type="nucleotide sequence ID" value="NZ_JAOTIF010000020.1"/>
</dbReference>